<keyword evidence="1 5" id="KW-0055">Arginine biosynthesis</keyword>
<dbReference type="EMBL" id="AUBJ02000001">
    <property type="protein sequence ID" value="MCP2330166.1"/>
    <property type="molecule type" value="Genomic_DNA"/>
</dbReference>
<dbReference type="SUPFAM" id="SSF55347">
    <property type="entry name" value="Glyceraldehyde-3-phosphate dehydrogenase-like, C-terminal domain"/>
    <property type="match status" value="1"/>
</dbReference>
<comment type="pathway">
    <text evidence="5">Amino-acid biosynthesis; L-arginine biosynthesis; N(2)-acetyl-L-ornithine from L-glutamate: step 3/4.</text>
</comment>
<dbReference type="SUPFAM" id="SSF51735">
    <property type="entry name" value="NAD(P)-binding Rossmann-fold domains"/>
    <property type="match status" value="1"/>
</dbReference>
<dbReference type="Pfam" id="PF01118">
    <property type="entry name" value="Semialdhyde_dh"/>
    <property type="match status" value="1"/>
</dbReference>
<dbReference type="Gene3D" id="3.30.360.10">
    <property type="entry name" value="Dihydrodipicolinate Reductase, domain 2"/>
    <property type="match status" value="1"/>
</dbReference>
<protein>
    <recommendedName>
        <fullName evidence="5">N-acetyl-gamma-glutamyl-phosphate reductase</fullName>
        <shortName evidence="5">AGPR</shortName>
        <ecNumber evidence="5">1.2.1.38</ecNumber>
    </recommendedName>
    <alternativeName>
        <fullName evidence="5">N-acetyl-glutamate semialdehyde dehydrogenase</fullName>
        <shortName evidence="5">NAGSA dehydrogenase</shortName>
    </alternativeName>
</protein>
<evidence type="ECO:0000313" key="7">
    <source>
        <dbReference type="EMBL" id="MCP2330166.1"/>
    </source>
</evidence>
<reference evidence="7 8" key="1">
    <citation type="submission" date="2013-07" db="EMBL/GenBank/DDBJ databases">
        <authorList>
            <consortium name="DOE Joint Genome Institute"/>
            <person name="Reeve W."/>
            <person name="Huntemann M."/>
            <person name="Han J."/>
            <person name="Chen A."/>
            <person name="Kyrpides N."/>
            <person name="Mavromatis K."/>
            <person name="Markowitz V."/>
            <person name="Palaniappan K."/>
            <person name="Ivanova N."/>
            <person name="Schaumberg A."/>
            <person name="Pati A."/>
            <person name="Liolios K."/>
            <person name="Nordberg H.P."/>
            <person name="Cantor M.N."/>
            <person name="Hua S.X."/>
            <person name="Woyke T."/>
        </authorList>
    </citation>
    <scope>NUCLEOTIDE SEQUENCE [LARGE SCALE GENOMIC DNA]</scope>
    <source>
        <strain evidence="7 8">DSM 43889</strain>
    </source>
</reference>
<comment type="caution">
    <text evidence="7">The sequence shown here is derived from an EMBL/GenBank/DDBJ whole genome shotgun (WGS) entry which is preliminary data.</text>
</comment>
<evidence type="ECO:0000256" key="1">
    <source>
        <dbReference type="ARBA" id="ARBA00022571"/>
    </source>
</evidence>
<dbReference type="InterPro" id="IPR058924">
    <property type="entry name" value="AGPR_dimerisation_dom"/>
</dbReference>
<dbReference type="InterPro" id="IPR000534">
    <property type="entry name" value="Semialdehyde_DH_NAD-bd"/>
</dbReference>
<dbReference type="SMART" id="SM00859">
    <property type="entry name" value="Semialdhyde_dh"/>
    <property type="match status" value="1"/>
</dbReference>
<keyword evidence="4 5" id="KW-0560">Oxidoreductase</keyword>
<keyword evidence="2 5" id="KW-0028">Amino-acid biosynthesis</keyword>
<evidence type="ECO:0000256" key="4">
    <source>
        <dbReference type="ARBA" id="ARBA00023002"/>
    </source>
</evidence>
<evidence type="ECO:0000256" key="5">
    <source>
        <dbReference type="HAMAP-Rule" id="MF_00150"/>
    </source>
</evidence>
<dbReference type="NCBIfam" id="TIGR01850">
    <property type="entry name" value="argC"/>
    <property type="match status" value="1"/>
</dbReference>
<dbReference type="Gene3D" id="3.40.50.720">
    <property type="entry name" value="NAD(P)-binding Rossmann-like Domain"/>
    <property type="match status" value="1"/>
</dbReference>
<feature type="domain" description="Semialdehyde dehydrogenase NAD-binding" evidence="6">
    <location>
        <begin position="6"/>
        <end position="144"/>
    </location>
</feature>
<dbReference type="PANTHER" id="PTHR32338">
    <property type="entry name" value="N-ACETYL-GAMMA-GLUTAMYL-PHOSPHATE REDUCTASE, CHLOROPLASTIC-RELATED-RELATED"/>
    <property type="match status" value="1"/>
</dbReference>
<dbReference type="Proteomes" id="UP000791080">
    <property type="component" value="Unassembled WGS sequence"/>
</dbReference>
<dbReference type="CDD" id="cd17895">
    <property type="entry name" value="AGPR_1_N"/>
    <property type="match status" value="1"/>
</dbReference>
<dbReference type="InterPro" id="IPR050085">
    <property type="entry name" value="AGPR"/>
</dbReference>
<evidence type="ECO:0000256" key="3">
    <source>
        <dbReference type="ARBA" id="ARBA00022857"/>
    </source>
</evidence>
<evidence type="ECO:0000256" key="2">
    <source>
        <dbReference type="ARBA" id="ARBA00022605"/>
    </source>
</evidence>
<evidence type="ECO:0000259" key="6">
    <source>
        <dbReference type="SMART" id="SM00859"/>
    </source>
</evidence>
<dbReference type="EC" id="1.2.1.38" evidence="5"/>
<dbReference type="InterPro" id="IPR036291">
    <property type="entry name" value="NAD(P)-bd_dom_sf"/>
</dbReference>
<comment type="similarity">
    <text evidence="5">Belongs to the NAGSA dehydrogenase family. Type 1 subfamily.</text>
</comment>
<sequence>MTGRLRVGVVGATGWAGRELCRLLLGHPEVGEIVPAARDTTRSFAAVHPNLLGSGLEFVHLDALVERAGALDVVFLCVPAGEAMGMAPELLRRGTRVVDLSADFRFPDPALYERIYARPHSSPELLPEAVFGVTELVRDRLPEARLVANPGCYVISVLLGLLPLAEEGLLGSAGSVHVHAVNGTTGASAKPTRDLHHAEVFGSMLPYSLEGHRHSGELELHLGRLAGGPVDVVMSTAHGAFARGILAQITVLVPPEHRDGLSREALTARYLGRYGSDHSGEHFVLVNDLEKRGGANAKEYGAYPRLSNVVGTNYCHLGVDHDPARSVIKVVSVIDNLGKGAAGSAVQNMNVMVGLPDTTGLRAYAP</sequence>
<evidence type="ECO:0000313" key="8">
    <source>
        <dbReference type="Proteomes" id="UP000791080"/>
    </source>
</evidence>
<reference evidence="7 8" key="2">
    <citation type="submission" date="2022-06" db="EMBL/GenBank/DDBJ databases">
        <title>Genomic Encyclopedia of Type Strains, Phase I: the one thousand microbial genomes (KMG-I) project.</title>
        <authorList>
            <person name="Kyrpides N."/>
        </authorList>
    </citation>
    <scope>NUCLEOTIDE SEQUENCE [LARGE SCALE GENOMIC DNA]</scope>
    <source>
        <strain evidence="7 8">DSM 43889</strain>
    </source>
</reference>
<comment type="subcellular location">
    <subcellularLocation>
        <location evidence="5">Cytoplasm</location>
    </subcellularLocation>
</comment>
<dbReference type="HAMAP" id="MF_00150">
    <property type="entry name" value="ArgC_type1"/>
    <property type="match status" value="1"/>
</dbReference>
<name>A0ABT1JDE3_ACTCY</name>
<comment type="function">
    <text evidence="5">Catalyzes the NADPH-dependent reduction of N-acetyl-5-glutamyl phosphate to yield N-acetyl-L-glutamate 5-semialdehyde.</text>
</comment>
<dbReference type="PANTHER" id="PTHR32338:SF10">
    <property type="entry name" value="N-ACETYL-GAMMA-GLUTAMYL-PHOSPHATE REDUCTASE, CHLOROPLASTIC-RELATED"/>
    <property type="match status" value="1"/>
</dbReference>
<keyword evidence="8" id="KW-1185">Reference proteome</keyword>
<dbReference type="Pfam" id="PF22698">
    <property type="entry name" value="Semialdhyde_dhC_1"/>
    <property type="match status" value="1"/>
</dbReference>
<feature type="active site" evidence="5">
    <location>
        <position position="152"/>
    </location>
</feature>
<comment type="catalytic activity">
    <reaction evidence="5">
        <text>N-acetyl-L-glutamate 5-semialdehyde + phosphate + NADP(+) = N-acetyl-L-glutamyl 5-phosphate + NADPH + H(+)</text>
        <dbReference type="Rhea" id="RHEA:21588"/>
        <dbReference type="ChEBI" id="CHEBI:15378"/>
        <dbReference type="ChEBI" id="CHEBI:29123"/>
        <dbReference type="ChEBI" id="CHEBI:43474"/>
        <dbReference type="ChEBI" id="CHEBI:57783"/>
        <dbReference type="ChEBI" id="CHEBI:57936"/>
        <dbReference type="ChEBI" id="CHEBI:58349"/>
        <dbReference type="EC" id="1.2.1.38"/>
    </reaction>
</comment>
<gene>
    <name evidence="5" type="primary">argC</name>
    <name evidence="7" type="ORF">G443_000436</name>
</gene>
<dbReference type="InterPro" id="IPR000706">
    <property type="entry name" value="AGPR_type-1"/>
</dbReference>
<accession>A0ABT1JDE3</accession>
<organism evidence="7 8">
    <name type="scientific">Actinoalloteichus caeruleus DSM 43889</name>
    <dbReference type="NCBI Taxonomy" id="1120930"/>
    <lineage>
        <taxon>Bacteria</taxon>
        <taxon>Bacillati</taxon>
        <taxon>Actinomycetota</taxon>
        <taxon>Actinomycetes</taxon>
        <taxon>Pseudonocardiales</taxon>
        <taxon>Pseudonocardiaceae</taxon>
        <taxon>Actinoalloteichus</taxon>
        <taxon>Actinoalloteichus cyanogriseus</taxon>
    </lineage>
</organism>
<dbReference type="RefSeq" id="WP_026420646.1">
    <property type="nucleotide sequence ID" value="NZ_AUBJ02000001.1"/>
</dbReference>
<proteinExistence type="inferred from homology"/>
<keyword evidence="3 5" id="KW-0521">NADP</keyword>
<keyword evidence="5" id="KW-0963">Cytoplasm</keyword>